<dbReference type="InterPro" id="IPR000238">
    <property type="entry name" value="RbfA"/>
</dbReference>
<accession>A0A1B6C1M9</accession>
<dbReference type="InterPro" id="IPR015946">
    <property type="entry name" value="KH_dom-like_a/b"/>
</dbReference>
<dbReference type="GO" id="GO:0006364">
    <property type="term" value="P:rRNA processing"/>
    <property type="evidence" value="ECO:0007669"/>
    <property type="project" value="InterPro"/>
</dbReference>
<reference evidence="1" key="1">
    <citation type="submission" date="2015-12" db="EMBL/GenBank/DDBJ databases">
        <title>De novo transcriptome assembly of four potential Pierce s Disease insect vectors from Arizona vineyards.</title>
        <authorList>
            <person name="Tassone E.E."/>
        </authorList>
    </citation>
    <scope>NUCLEOTIDE SEQUENCE</scope>
</reference>
<dbReference type="SUPFAM" id="SSF89919">
    <property type="entry name" value="Ribosome-binding factor A, RbfA"/>
    <property type="match status" value="1"/>
</dbReference>
<proteinExistence type="predicted"/>
<sequence length="359" mass="41911">MNFNCFFLNNVSKCYQIYRVHYVLRLRNFNTSAELHGKQFKAAMKLGKTFNKFIGQNSKRKNYYVDTFITATPIISGAPICKFKGSKENTRRITVLNKLFMMHISELMASGKAADILLGLNIEISNVAMASTFSQLNVYWMDKGTENDQLVESRLFDVSISLRHELSQLRVMGEVPRIVFVRDKEIARQNRVEDLLKRADFGEDYLPVDMADRFRNDDTNMYNADGVKLNDIEEELPEMSHNTFNLRHDFILKKIQRGVEKSKAFHRFSSSPTQEADSGLNKEVHLDSLTPLQRKESLDKFLLQRKIQRAKSVKAQRRFVPQINLNNDNIESVFLEEYMRELDEKYNEKDYLDDKNDVK</sequence>
<dbReference type="Gene3D" id="3.30.300.20">
    <property type="match status" value="1"/>
</dbReference>
<evidence type="ECO:0000313" key="1">
    <source>
        <dbReference type="EMBL" id="JAS07398.1"/>
    </source>
</evidence>
<dbReference type="PANTHER" id="PTHR14725">
    <property type="entry name" value="RIBOSOME-BINDING FACTOR A, MITOCHONDRIAL-RELATED"/>
    <property type="match status" value="1"/>
</dbReference>
<organism evidence="1">
    <name type="scientific">Clastoptera arizonana</name>
    <name type="common">Arizona spittle bug</name>
    <dbReference type="NCBI Taxonomy" id="38151"/>
    <lineage>
        <taxon>Eukaryota</taxon>
        <taxon>Metazoa</taxon>
        <taxon>Ecdysozoa</taxon>
        <taxon>Arthropoda</taxon>
        <taxon>Hexapoda</taxon>
        <taxon>Insecta</taxon>
        <taxon>Pterygota</taxon>
        <taxon>Neoptera</taxon>
        <taxon>Paraneoptera</taxon>
        <taxon>Hemiptera</taxon>
        <taxon>Auchenorrhyncha</taxon>
        <taxon>Cercopoidea</taxon>
        <taxon>Clastopteridae</taxon>
        <taxon>Clastoptera</taxon>
    </lineage>
</organism>
<dbReference type="PANTHER" id="PTHR14725:SF0">
    <property type="entry name" value="RIBOSOME-BINDING FACTOR A, MITOCHONDRIAL-RELATED"/>
    <property type="match status" value="1"/>
</dbReference>
<dbReference type="AlphaFoldDB" id="A0A1B6C1M9"/>
<dbReference type="Pfam" id="PF02033">
    <property type="entry name" value="RBFA"/>
    <property type="match status" value="1"/>
</dbReference>
<dbReference type="InterPro" id="IPR039212">
    <property type="entry name" value="RBFA_mitochondrial"/>
</dbReference>
<dbReference type="EMBL" id="GEDC01029900">
    <property type="protein sequence ID" value="JAS07398.1"/>
    <property type="molecule type" value="Transcribed_RNA"/>
</dbReference>
<gene>
    <name evidence="1" type="ORF">g.8624</name>
</gene>
<name>A0A1B6C1M9_9HEMI</name>
<protein>
    <recommendedName>
        <fullName evidence="2">Ribosome-binding factor A, mitochondrial</fullName>
    </recommendedName>
</protein>
<evidence type="ECO:0008006" key="2">
    <source>
        <dbReference type="Google" id="ProtNLM"/>
    </source>
</evidence>
<dbReference type="InterPro" id="IPR023799">
    <property type="entry name" value="RbfA_dom_sf"/>
</dbReference>